<dbReference type="SMART" id="SM00418">
    <property type="entry name" value="HTH_ARSR"/>
    <property type="match status" value="1"/>
</dbReference>
<dbReference type="CDD" id="cd00090">
    <property type="entry name" value="HTH_ARSR"/>
    <property type="match status" value="1"/>
</dbReference>
<keyword evidence="1" id="KW-0805">Transcription regulation</keyword>
<dbReference type="GO" id="GO:0003700">
    <property type="term" value="F:DNA-binding transcription factor activity"/>
    <property type="evidence" value="ECO:0007669"/>
    <property type="project" value="InterPro"/>
</dbReference>
<dbReference type="PROSITE" id="PS50987">
    <property type="entry name" value="HTH_ARSR_2"/>
    <property type="match status" value="1"/>
</dbReference>
<dbReference type="SUPFAM" id="SSF46785">
    <property type="entry name" value="Winged helix' DNA-binding domain"/>
    <property type="match status" value="1"/>
</dbReference>
<comment type="caution">
    <text evidence="6">The sequence shown here is derived from an EMBL/GenBank/DDBJ whole genome shotgun (WGS) entry which is preliminary data.</text>
</comment>
<dbReference type="InterPro" id="IPR001845">
    <property type="entry name" value="HTH_ArsR_DNA-bd_dom"/>
</dbReference>
<dbReference type="GO" id="GO:0003677">
    <property type="term" value="F:DNA binding"/>
    <property type="evidence" value="ECO:0007669"/>
    <property type="project" value="UniProtKB-KW"/>
</dbReference>
<dbReference type="AlphaFoldDB" id="A0A084INA8"/>
<dbReference type="eggNOG" id="COG0640">
    <property type="taxonomic scope" value="Bacteria"/>
</dbReference>
<dbReference type="InterPro" id="IPR036390">
    <property type="entry name" value="WH_DNA-bd_sf"/>
</dbReference>
<evidence type="ECO:0000259" key="5">
    <source>
        <dbReference type="PROSITE" id="PS50987"/>
    </source>
</evidence>
<feature type="domain" description="HTH arsR-type" evidence="5">
    <location>
        <begin position="28"/>
        <end position="133"/>
    </location>
</feature>
<evidence type="ECO:0000313" key="6">
    <source>
        <dbReference type="EMBL" id="KEZ78192.1"/>
    </source>
</evidence>
<dbReference type="InterPro" id="IPR036388">
    <property type="entry name" value="WH-like_DNA-bd_sf"/>
</dbReference>
<dbReference type="InterPro" id="IPR051081">
    <property type="entry name" value="HTH_MetalResp_TranReg"/>
</dbReference>
<keyword evidence="7" id="KW-1185">Reference proteome</keyword>
<organism evidence="6 7">
    <name type="scientific">Salinisphaera hydrothermalis (strain C41B8)</name>
    <dbReference type="NCBI Taxonomy" id="1304275"/>
    <lineage>
        <taxon>Bacteria</taxon>
        <taxon>Pseudomonadati</taxon>
        <taxon>Pseudomonadota</taxon>
        <taxon>Gammaproteobacteria</taxon>
        <taxon>Salinisphaerales</taxon>
        <taxon>Salinisphaeraceae</taxon>
        <taxon>Salinisphaera</taxon>
    </lineage>
</organism>
<dbReference type="PANTHER" id="PTHR33154:SF33">
    <property type="entry name" value="TRANSCRIPTIONAL REPRESSOR SDPR"/>
    <property type="match status" value="1"/>
</dbReference>
<reference evidence="6 7" key="1">
    <citation type="submission" date="2013-03" db="EMBL/GenBank/DDBJ databases">
        <title>Salinisphaera hydrothermalis C41B8 Genome Sequencing.</title>
        <authorList>
            <person name="Li C."/>
            <person name="Lai Q."/>
            <person name="Shao Z."/>
        </authorList>
    </citation>
    <scope>NUCLEOTIDE SEQUENCE [LARGE SCALE GENOMIC DNA]</scope>
    <source>
        <strain evidence="6 7">C41B8</strain>
    </source>
</reference>
<keyword evidence="2" id="KW-0238">DNA-binding</keyword>
<protein>
    <submittedName>
        <fullName evidence="6">HTH-type transcriptional regulator ybzH</fullName>
    </submittedName>
</protein>
<evidence type="ECO:0000256" key="3">
    <source>
        <dbReference type="ARBA" id="ARBA00023163"/>
    </source>
</evidence>
<dbReference type="PANTHER" id="PTHR33154">
    <property type="entry name" value="TRANSCRIPTIONAL REGULATOR, ARSR FAMILY"/>
    <property type="match status" value="1"/>
</dbReference>
<name>A0A084INA8_SALHC</name>
<accession>A0A084INA8</accession>
<dbReference type="EMBL" id="APNK01000006">
    <property type="protein sequence ID" value="KEZ78192.1"/>
    <property type="molecule type" value="Genomic_DNA"/>
</dbReference>
<evidence type="ECO:0000256" key="1">
    <source>
        <dbReference type="ARBA" id="ARBA00023015"/>
    </source>
</evidence>
<evidence type="ECO:0000256" key="2">
    <source>
        <dbReference type="ARBA" id="ARBA00023125"/>
    </source>
</evidence>
<sequence>MGENSLAHNGLADGGVGGDEPSKTGRGEAFIVGRMMVDQLKALASDTRLQIMTWLREPDTQFPPQAHGDPVGIGVCVSHIQHKAGLSPSTASTHLAILQRAELVCATRIGKWTYYRRNEPAIEALLDDIRRMV</sequence>
<dbReference type="PATRIC" id="fig|1304275.5.peg.1310"/>
<proteinExistence type="predicted"/>
<evidence type="ECO:0000256" key="4">
    <source>
        <dbReference type="SAM" id="MobiDB-lite"/>
    </source>
</evidence>
<dbReference type="STRING" id="1304275.C41B8_06392"/>
<gene>
    <name evidence="6" type="ORF">C41B8_06392</name>
</gene>
<feature type="region of interest" description="Disordered" evidence="4">
    <location>
        <begin position="1"/>
        <end position="23"/>
    </location>
</feature>
<dbReference type="Proteomes" id="UP000028302">
    <property type="component" value="Unassembled WGS sequence"/>
</dbReference>
<dbReference type="Gene3D" id="1.10.10.10">
    <property type="entry name" value="Winged helix-like DNA-binding domain superfamily/Winged helix DNA-binding domain"/>
    <property type="match status" value="1"/>
</dbReference>
<keyword evidence="3" id="KW-0804">Transcription</keyword>
<evidence type="ECO:0000313" key="7">
    <source>
        <dbReference type="Proteomes" id="UP000028302"/>
    </source>
</evidence>
<dbReference type="InterPro" id="IPR011991">
    <property type="entry name" value="ArsR-like_HTH"/>
</dbReference>